<feature type="domain" description="GPI ethanolamine phosphate transferase 2 C-terminal" evidence="12">
    <location>
        <begin position="705"/>
        <end position="882"/>
    </location>
</feature>
<dbReference type="GO" id="GO:0005789">
    <property type="term" value="C:endoplasmic reticulum membrane"/>
    <property type="evidence" value="ECO:0007669"/>
    <property type="project" value="UniProtKB-SubCell"/>
</dbReference>
<dbReference type="CDD" id="cd16024">
    <property type="entry name" value="GPI_EPT_2"/>
    <property type="match status" value="1"/>
</dbReference>
<dbReference type="InterPro" id="IPR017850">
    <property type="entry name" value="Alkaline_phosphatase_core_sf"/>
</dbReference>
<dbReference type="GO" id="GO:0006506">
    <property type="term" value="P:GPI anchor biosynthetic process"/>
    <property type="evidence" value="ECO:0007669"/>
    <property type="project" value="UniProtKB-UniPathway"/>
</dbReference>
<comment type="subcellular location">
    <subcellularLocation>
        <location evidence="1">Endoplasmic reticulum membrane</location>
        <topology evidence="1">Multi-pass membrane protein</topology>
    </subcellularLocation>
</comment>
<sequence>MYYTRQWCTLWLVTVTYVIGLFLFWNGFFCVTKRPLGHSAPEDIQYPDTVCGVSMPPDGPPPISKRTPLKLVFVLIDALRFDFVADRSRSLSFLGSMLRDRKALLYRSRAYSPTVTLPRIKTLLTGTVPGFGDVLLNFNADVLRDDNLVHQARASGKKTVFYGDDTWLRILPGCFDRYEGTTSFFVSDYTEVDRNVSRHVPSEMEATDWDWLVLHYLGLDHIGHTHGPSSSLVDDKLAEMDGILSTMYASLRRRANDSFLIVVTGDHGMNAVGNHGGSSEGEVMTALLFIPTKPWDFGSQDVRTNVRTVSQVDIAPTLSLLTGLPIPKGSYGRALADVLTAANFTAAERLFLLQYNLQQMLRIHQSEFGNETPLSAEAEEALCSYVKLVQEKALVGSHESRVEEVFLSVMSNIQSEILSSSTAFDMGLVVTGICVTWQGAFTLMLLVLSMNQGCSHLIPKFNLKILTVGVIFSLLQNSILCALFPSSEGCQSGIRVCLLSFLTAVSTALTGAFYFWPVSGLEIPDVPRAFLLSCTIFHGLSFASSSFIEEEHVTWYFLTSTIILLLCWYHYQEQSSMYGRLMLYRKAFLVLIILRVLRSWNSTGDRWSHLPDTADWLADNNRRHVLACLILVAIISIILTSVRQKRPLCSFFLYLALLDICLYKMKLIYYGNADGVENFYWYLPLLLALGVFHQFRSGNDPDLLEAVINSWTLLCLILHTPQNVPMFALVVLLERAVHDFLFDLPLQMLPRVILYFWFAMSCHFHQGNSNKLSTVSVSAGYIGVSSYNPVVIGLLMVSYTYSSLVLWLLMLWKRFAEPEENGLKRSRSRTKLLVCASILFMKFATTAWYMVLMVVQRYHIFVLSVFSPKLVYEGAHAIVVLMVTFLAVTALC</sequence>
<dbReference type="Pfam" id="PF19316">
    <property type="entry name" value="PIGO_PIGG"/>
    <property type="match status" value="2"/>
</dbReference>
<dbReference type="FunFam" id="3.40.720.10:FF:000207">
    <property type="entry name" value="Putative glycosylphosphatidylinositol anchor synthesis protein"/>
    <property type="match status" value="1"/>
</dbReference>
<evidence type="ECO:0000256" key="4">
    <source>
        <dbReference type="ARBA" id="ARBA00022502"/>
    </source>
</evidence>
<feature type="domain" description="GPI ethanolamine phosphate transferase 2 C-terminal" evidence="12">
    <location>
        <begin position="504"/>
        <end position="658"/>
    </location>
</feature>
<feature type="transmembrane region" description="Helical" evidence="11">
    <location>
        <begin position="871"/>
        <end position="891"/>
    </location>
</feature>
<reference evidence="13" key="1">
    <citation type="journal article" date="2018" name="PLoS Negl. Trop. Dis.">
        <title>Sialome diversity of ticks revealed by RNAseq of single tick salivary glands.</title>
        <authorList>
            <person name="Perner J."/>
            <person name="Kropackova S."/>
            <person name="Kopacek P."/>
            <person name="Ribeiro J.M."/>
        </authorList>
    </citation>
    <scope>NUCLEOTIDE SEQUENCE</scope>
    <source>
        <strain evidence="13">Siblings of single egg batch collected in Ceske Budejovice</strain>
        <tissue evidence="13">Salivary glands</tissue>
    </source>
</reference>
<evidence type="ECO:0000256" key="9">
    <source>
        <dbReference type="ARBA" id="ARBA00023136"/>
    </source>
</evidence>
<evidence type="ECO:0000256" key="3">
    <source>
        <dbReference type="ARBA" id="ARBA00005315"/>
    </source>
</evidence>
<feature type="transmembrane region" description="Helical" evidence="11">
    <location>
        <begin position="7"/>
        <end position="25"/>
    </location>
</feature>
<keyword evidence="9 11" id="KW-0472">Membrane</keyword>
<dbReference type="Pfam" id="PF01663">
    <property type="entry name" value="Phosphodiest"/>
    <property type="match status" value="1"/>
</dbReference>
<comment type="pathway">
    <text evidence="2">Glycolipid biosynthesis; glycosylphosphatidylinositol-anchor biosynthesis.</text>
</comment>
<evidence type="ECO:0000256" key="1">
    <source>
        <dbReference type="ARBA" id="ARBA00004477"/>
    </source>
</evidence>
<dbReference type="InterPro" id="IPR039527">
    <property type="entry name" value="PIGG/GPI7"/>
</dbReference>
<accession>A0A147BH58</accession>
<evidence type="ECO:0000256" key="11">
    <source>
        <dbReference type="SAM" id="Phobius"/>
    </source>
</evidence>
<feature type="transmembrane region" description="Helical" evidence="11">
    <location>
        <begin position="707"/>
        <end position="733"/>
    </location>
</feature>
<protein>
    <submittedName>
        <fullName evidence="13">Putative glycosylphosphatidylinositol anchor synthesis protein</fullName>
    </submittedName>
</protein>
<evidence type="ECO:0000256" key="7">
    <source>
        <dbReference type="ARBA" id="ARBA00022824"/>
    </source>
</evidence>
<feature type="transmembrane region" description="Helical" evidence="11">
    <location>
        <begin position="679"/>
        <end position="695"/>
    </location>
</feature>
<evidence type="ECO:0000256" key="10">
    <source>
        <dbReference type="ARBA" id="ARBA00023180"/>
    </source>
</evidence>
<dbReference type="PANTHER" id="PTHR23072">
    <property type="entry name" value="PHOSPHATIDYLINOSITOL GLYCAN-RELATED"/>
    <property type="match status" value="1"/>
</dbReference>
<evidence type="ECO:0000256" key="5">
    <source>
        <dbReference type="ARBA" id="ARBA00022679"/>
    </source>
</evidence>
<feature type="transmembrane region" description="Helical" evidence="11">
    <location>
        <begin position="461"/>
        <end position="486"/>
    </location>
</feature>
<keyword evidence="8 11" id="KW-1133">Transmembrane helix</keyword>
<evidence type="ECO:0000313" key="13">
    <source>
        <dbReference type="EMBL" id="JAR90123.1"/>
    </source>
</evidence>
<evidence type="ECO:0000256" key="8">
    <source>
        <dbReference type="ARBA" id="ARBA00022989"/>
    </source>
</evidence>
<organism evidence="13">
    <name type="scientific">Ixodes ricinus</name>
    <name type="common">Common tick</name>
    <name type="synonym">Acarus ricinus</name>
    <dbReference type="NCBI Taxonomy" id="34613"/>
    <lineage>
        <taxon>Eukaryota</taxon>
        <taxon>Metazoa</taxon>
        <taxon>Ecdysozoa</taxon>
        <taxon>Arthropoda</taxon>
        <taxon>Chelicerata</taxon>
        <taxon>Arachnida</taxon>
        <taxon>Acari</taxon>
        <taxon>Parasitiformes</taxon>
        <taxon>Ixodida</taxon>
        <taxon>Ixodoidea</taxon>
        <taxon>Ixodidae</taxon>
        <taxon>Ixodinae</taxon>
        <taxon>Ixodes</taxon>
    </lineage>
</organism>
<keyword evidence="4" id="KW-0337">GPI-anchor biosynthesis</keyword>
<evidence type="ECO:0000256" key="6">
    <source>
        <dbReference type="ARBA" id="ARBA00022692"/>
    </source>
</evidence>
<feature type="transmembrane region" description="Helical" evidence="11">
    <location>
        <begin position="621"/>
        <end position="639"/>
    </location>
</feature>
<feature type="transmembrane region" description="Helical" evidence="11">
    <location>
        <begin position="790"/>
        <end position="812"/>
    </location>
</feature>
<evidence type="ECO:0000259" key="12">
    <source>
        <dbReference type="Pfam" id="PF19316"/>
    </source>
</evidence>
<dbReference type="InterPro" id="IPR037674">
    <property type="entry name" value="PIG-G_N"/>
</dbReference>
<dbReference type="SUPFAM" id="SSF53649">
    <property type="entry name" value="Alkaline phosphatase-like"/>
    <property type="match status" value="1"/>
</dbReference>
<dbReference type="GO" id="GO:0051267">
    <property type="term" value="F:CP2 mannose-ethanolamine phosphotransferase activity"/>
    <property type="evidence" value="ECO:0007669"/>
    <property type="project" value="TreeGrafter"/>
</dbReference>
<dbReference type="Gene3D" id="3.40.720.10">
    <property type="entry name" value="Alkaline Phosphatase, subunit A"/>
    <property type="match status" value="1"/>
</dbReference>
<dbReference type="AlphaFoldDB" id="A0A147BH58"/>
<feature type="transmembrane region" description="Helical" evidence="11">
    <location>
        <begin position="426"/>
        <end position="449"/>
    </location>
</feature>
<feature type="transmembrane region" description="Helical" evidence="11">
    <location>
        <begin position="832"/>
        <end position="851"/>
    </location>
</feature>
<dbReference type="UniPathway" id="UPA00196"/>
<keyword evidence="6 11" id="KW-0812">Transmembrane</keyword>
<dbReference type="InterPro" id="IPR002591">
    <property type="entry name" value="Phosphodiest/P_Trfase"/>
</dbReference>
<dbReference type="PANTHER" id="PTHR23072:SF0">
    <property type="entry name" value="GPI ETHANOLAMINE PHOSPHATE TRANSFERASE 2"/>
    <property type="match status" value="1"/>
</dbReference>
<feature type="transmembrane region" description="Helical" evidence="11">
    <location>
        <begin position="554"/>
        <end position="571"/>
    </location>
</feature>
<feature type="transmembrane region" description="Helical" evidence="11">
    <location>
        <begin position="529"/>
        <end position="548"/>
    </location>
</feature>
<feature type="transmembrane region" description="Helical" evidence="11">
    <location>
        <begin position="492"/>
        <end position="517"/>
    </location>
</feature>
<proteinExistence type="inferred from homology"/>
<keyword evidence="10" id="KW-0325">Glycoprotein</keyword>
<evidence type="ECO:0000256" key="2">
    <source>
        <dbReference type="ARBA" id="ARBA00004687"/>
    </source>
</evidence>
<dbReference type="EMBL" id="GEGO01005281">
    <property type="protein sequence ID" value="JAR90123.1"/>
    <property type="molecule type" value="Transcribed_RNA"/>
</dbReference>
<comment type="similarity">
    <text evidence="3">Belongs to the PIGG/PIGN/PIGO family. PIGG subfamily.</text>
</comment>
<dbReference type="InterPro" id="IPR045687">
    <property type="entry name" value="PIGG/GPI7_C"/>
</dbReference>
<feature type="transmembrane region" description="Helical" evidence="11">
    <location>
        <begin position="651"/>
        <end position="673"/>
    </location>
</feature>
<keyword evidence="5" id="KW-0808">Transferase</keyword>
<name>A0A147BH58_IXORI</name>
<keyword evidence="7" id="KW-0256">Endoplasmic reticulum</keyword>